<dbReference type="KEGG" id="pcm:AY601_1056"/>
<evidence type="ECO:0000256" key="1">
    <source>
        <dbReference type="SAM" id="SignalP"/>
    </source>
</evidence>
<dbReference type="Proteomes" id="UP000071561">
    <property type="component" value="Chromosome"/>
</dbReference>
<dbReference type="Gene3D" id="3.30.1330.40">
    <property type="entry name" value="RutC-like"/>
    <property type="match status" value="1"/>
</dbReference>
<dbReference type="CDD" id="cd00448">
    <property type="entry name" value="YjgF_YER057c_UK114_family"/>
    <property type="match status" value="1"/>
</dbReference>
<dbReference type="InterPro" id="IPR035959">
    <property type="entry name" value="RutC-like_sf"/>
</dbReference>
<dbReference type="InterPro" id="IPR006175">
    <property type="entry name" value="YjgF/YER057c/UK114"/>
</dbReference>
<dbReference type="PANTHER" id="PTHR11803:SF39">
    <property type="entry name" value="2-IMINOBUTANOATE_2-IMINOPROPANOATE DEAMINASE"/>
    <property type="match status" value="1"/>
</dbReference>
<keyword evidence="1" id="KW-0732">Signal</keyword>
<protein>
    <submittedName>
        <fullName evidence="2">Uncharacterized protein</fullName>
    </submittedName>
</protein>
<keyword evidence="3" id="KW-1185">Reference proteome</keyword>
<dbReference type="Pfam" id="PF01042">
    <property type="entry name" value="Ribonuc_L-PSP"/>
    <property type="match status" value="1"/>
</dbReference>
<dbReference type="SUPFAM" id="SSF55298">
    <property type="entry name" value="YjgF-like"/>
    <property type="match status" value="1"/>
</dbReference>
<name>A0A127V9P1_9SPHI</name>
<dbReference type="Gene3D" id="3.10.450.50">
    <property type="match status" value="1"/>
</dbReference>
<dbReference type="PATRIC" id="fig|188932.3.peg.1091"/>
<evidence type="ECO:0000313" key="3">
    <source>
        <dbReference type="Proteomes" id="UP000071561"/>
    </source>
</evidence>
<dbReference type="SUPFAM" id="SSF54427">
    <property type="entry name" value="NTF2-like"/>
    <property type="match status" value="1"/>
</dbReference>
<dbReference type="EMBL" id="CP014504">
    <property type="protein sequence ID" value="AMP97985.1"/>
    <property type="molecule type" value="Genomic_DNA"/>
</dbReference>
<dbReference type="PANTHER" id="PTHR11803">
    <property type="entry name" value="2-IMINOBUTANOATE/2-IMINOPROPANOATE DEAMINASE RIDA"/>
    <property type="match status" value="1"/>
</dbReference>
<feature type="chain" id="PRO_5007280284" evidence="1">
    <location>
        <begin position="19"/>
        <end position="277"/>
    </location>
</feature>
<proteinExistence type="predicted"/>
<evidence type="ECO:0000313" key="2">
    <source>
        <dbReference type="EMBL" id="AMP97985.1"/>
    </source>
</evidence>
<sequence precursor="true">MKNYLLILLFIYSFPVMAQQKDNLVQALPYSKVKSAKDFIFLSGQIGINSATGLLVTSSFEAEVHQVMKNIGILLHEKELTYSDLVNVTIYLKSMDNYPITNQVYRSYFTGDFPARVCIAVTDLPAKANIEIAATALNQTNFSAENKQLIRRFLEEVRSGKNPDRAGLYMADTLLAHQLNAEAETTVKRTPQNYAEHVKEFLTLYGNFHFEITEIIAEGDRVYVRWKQTGKHMATIDGHPATGKPIIEIASAVYRLENGKIKEYWIQIDRLGLEKQL</sequence>
<gene>
    <name evidence="2" type="ORF">AY601_1056</name>
</gene>
<dbReference type="GO" id="GO:0030638">
    <property type="term" value="P:polyketide metabolic process"/>
    <property type="evidence" value="ECO:0007669"/>
    <property type="project" value="InterPro"/>
</dbReference>
<dbReference type="InterPro" id="IPR032710">
    <property type="entry name" value="NTF2-like_dom_sf"/>
</dbReference>
<dbReference type="Pfam" id="PF07366">
    <property type="entry name" value="SnoaL"/>
    <property type="match status" value="1"/>
</dbReference>
<dbReference type="GO" id="GO:0019239">
    <property type="term" value="F:deaminase activity"/>
    <property type="evidence" value="ECO:0007669"/>
    <property type="project" value="TreeGrafter"/>
</dbReference>
<dbReference type="AlphaFoldDB" id="A0A127V9P1"/>
<accession>A0A127V9P1</accession>
<dbReference type="GO" id="GO:0005829">
    <property type="term" value="C:cytosol"/>
    <property type="evidence" value="ECO:0007669"/>
    <property type="project" value="TreeGrafter"/>
</dbReference>
<feature type="signal peptide" evidence="1">
    <location>
        <begin position="1"/>
        <end position="18"/>
    </location>
</feature>
<dbReference type="InterPro" id="IPR009959">
    <property type="entry name" value="Cyclase_SnoaL-like"/>
</dbReference>
<organism evidence="2 3">
    <name type="scientific">Pedobacter cryoconitis</name>
    <dbReference type="NCBI Taxonomy" id="188932"/>
    <lineage>
        <taxon>Bacteria</taxon>
        <taxon>Pseudomonadati</taxon>
        <taxon>Bacteroidota</taxon>
        <taxon>Sphingobacteriia</taxon>
        <taxon>Sphingobacteriales</taxon>
        <taxon>Sphingobacteriaceae</taxon>
        <taxon>Pedobacter</taxon>
    </lineage>
</organism>
<reference evidence="2 3" key="1">
    <citation type="submission" date="2016-03" db="EMBL/GenBank/DDBJ databases">
        <title>Complete genome sequence of Pedobacter cryoconitis PAMC 27485.</title>
        <authorList>
            <person name="Lee J."/>
            <person name="Kim O.-S."/>
        </authorList>
    </citation>
    <scope>NUCLEOTIDE SEQUENCE [LARGE SCALE GENOMIC DNA]</scope>
    <source>
        <strain evidence="2 3">PAMC 27485</strain>
    </source>
</reference>